<gene>
    <name evidence="3" type="ORF">MOMUL_23850</name>
</gene>
<evidence type="ECO:0000313" key="4">
    <source>
        <dbReference type="Proteomes" id="UP000075670"/>
    </source>
</evidence>
<dbReference type="RefSeq" id="WP_062285140.1">
    <property type="nucleotide sequence ID" value="NZ_LTBC01000012.1"/>
</dbReference>
<dbReference type="InterPro" id="IPR052226">
    <property type="entry name" value="UPF0332_toxin"/>
</dbReference>
<evidence type="ECO:0000256" key="1">
    <source>
        <dbReference type="ARBA" id="ARBA00038248"/>
    </source>
</evidence>
<dbReference type="OrthoDB" id="1726780at2"/>
<dbReference type="PANTHER" id="PTHR36565:SF1">
    <property type="entry name" value="UPF0332 PROTEIN TM_1000"/>
    <property type="match status" value="1"/>
</dbReference>
<proteinExistence type="inferred from homology"/>
<sequence>MTDNDLKKLFARAKMEKAWEAWDEAEWAFKGGKYPGAVNRIYYAFYRACLALLAFQQKIPTKHSAVIGAVNRIYVKEGLLPREVGRFLHGLQTARTEADYRDKDFSREEVQEYLEQGKRYLQQLGELVARLAEEPLHKN</sequence>
<dbReference type="PANTHER" id="PTHR36565">
    <property type="entry name" value="UPF0332 PROTEIN TM_1000"/>
    <property type="match status" value="1"/>
</dbReference>
<dbReference type="EMBL" id="LTBC01000012">
    <property type="protein sequence ID" value="KYH31314.1"/>
    <property type="molecule type" value="Genomic_DNA"/>
</dbReference>
<name>A0A151AUG3_9FIRM</name>
<dbReference type="InterPro" id="IPR007842">
    <property type="entry name" value="HEPN_dom"/>
</dbReference>
<reference evidence="3 4" key="1">
    <citation type="submission" date="2016-02" db="EMBL/GenBank/DDBJ databases">
        <title>Genome sequence of Moorella mulderi DSM 14980.</title>
        <authorList>
            <person name="Poehlein A."/>
            <person name="Daniel R."/>
        </authorList>
    </citation>
    <scope>NUCLEOTIDE SEQUENCE [LARGE SCALE GENOMIC DNA]</scope>
    <source>
        <strain evidence="3 4">DSM 14980</strain>
    </source>
</reference>
<dbReference type="AlphaFoldDB" id="A0A151AUG3"/>
<comment type="caution">
    <text evidence="3">The sequence shown here is derived from an EMBL/GenBank/DDBJ whole genome shotgun (WGS) entry which is preliminary data.</text>
</comment>
<keyword evidence="4" id="KW-1185">Reference proteome</keyword>
<accession>A0A151AUG3</accession>
<comment type="similarity">
    <text evidence="1">Belongs to the UPF0332 family.</text>
</comment>
<dbReference type="Proteomes" id="UP000075670">
    <property type="component" value="Unassembled WGS sequence"/>
</dbReference>
<dbReference type="Gene3D" id="1.20.120.330">
    <property type="entry name" value="Nucleotidyltransferases domain 2"/>
    <property type="match status" value="1"/>
</dbReference>
<evidence type="ECO:0000259" key="2">
    <source>
        <dbReference type="Pfam" id="PF05168"/>
    </source>
</evidence>
<protein>
    <submittedName>
        <fullName evidence="3">HEPN domain protein</fullName>
    </submittedName>
</protein>
<feature type="domain" description="HEPN" evidence="2">
    <location>
        <begin position="14"/>
        <end position="119"/>
    </location>
</feature>
<evidence type="ECO:0000313" key="3">
    <source>
        <dbReference type="EMBL" id="KYH31314.1"/>
    </source>
</evidence>
<organism evidence="3 4">
    <name type="scientific">Moorella mulderi DSM 14980</name>
    <dbReference type="NCBI Taxonomy" id="1122241"/>
    <lineage>
        <taxon>Bacteria</taxon>
        <taxon>Bacillati</taxon>
        <taxon>Bacillota</taxon>
        <taxon>Clostridia</taxon>
        <taxon>Neomoorellales</taxon>
        <taxon>Neomoorellaceae</taxon>
        <taxon>Neomoorella</taxon>
    </lineage>
</organism>
<dbReference type="PATRIC" id="fig|1122241.3.peg.2540"/>
<dbReference type="Pfam" id="PF05168">
    <property type="entry name" value="HEPN"/>
    <property type="match status" value="1"/>
</dbReference>